<dbReference type="InterPro" id="IPR010035">
    <property type="entry name" value="Thi_S"/>
</dbReference>
<reference evidence="1 2" key="1">
    <citation type="submission" date="2012-12" db="EMBL/GenBank/DDBJ databases">
        <title>Genome assembly of Fulvivirga imtechensis AK7.</title>
        <authorList>
            <person name="Nupur N."/>
            <person name="Khatri I."/>
            <person name="Kumar R."/>
            <person name="Subramanian S."/>
            <person name="Pinnaka A."/>
        </authorList>
    </citation>
    <scope>NUCLEOTIDE SEQUENCE [LARGE SCALE GENOMIC DNA]</scope>
    <source>
        <strain evidence="1 2">AK7</strain>
    </source>
</reference>
<dbReference type="SUPFAM" id="SSF54285">
    <property type="entry name" value="MoaD/ThiS"/>
    <property type="match status" value="1"/>
</dbReference>
<dbReference type="Proteomes" id="UP000011135">
    <property type="component" value="Unassembled WGS sequence"/>
</dbReference>
<dbReference type="Gene3D" id="3.10.20.30">
    <property type="match status" value="1"/>
</dbReference>
<organism evidence="1 2">
    <name type="scientific">Fulvivirga imtechensis AK7</name>
    <dbReference type="NCBI Taxonomy" id="1237149"/>
    <lineage>
        <taxon>Bacteria</taxon>
        <taxon>Pseudomonadati</taxon>
        <taxon>Bacteroidota</taxon>
        <taxon>Cytophagia</taxon>
        <taxon>Cytophagales</taxon>
        <taxon>Fulvivirgaceae</taxon>
        <taxon>Fulvivirga</taxon>
    </lineage>
</organism>
<dbReference type="InterPro" id="IPR016155">
    <property type="entry name" value="Mopterin_synth/thiamin_S_b"/>
</dbReference>
<dbReference type="NCBIfam" id="TIGR01683">
    <property type="entry name" value="thiS"/>
    <property type="match status" value="1"/>
</dbReference>
<dbReference type="CDD" id="cd00565">
    <property type="entry name" value="Ubl_ThiS"/>
    <property type="match status" value="1"/>
</dbReference>
<dbReference type="eggNOG" id="COG2104">
    <property type="taxonomic scope" value="Bacteria"/>
</dbReference>
<protein>
    <recommendedName>
        <fullName evidence="3">Sulfur carrier protein ThiS</fullName>
    </recommendedName>
</protein>
<sequence length="67" mass="7245">MEVQINQQLSTVSDNSPLLQVLEAQGLAHSKGIAVAVNNTVVPKGDWKDHVLRPNDKIMIIRATQGG</sequence>
<dbReference type="EMBL" id="AMZN01000138">
    <property type="protein sequence ID" value="ELR68168.1"/>
    <property type="molecule type" value="Genomic_DNA"/>
</dbReference>
<accession>L8JIU0</accession>
<dbReference type="AlphaFoldDB" id="L8JIU0"/>
<dbReference type="PATRIC" id="fig|1237149.3.peg.5766"/>
<gene>
    <name evidence="1" type="ORF">C900_00696</name>
</gene>
<comment type="caution">
    <text evidence="1">The sequence shown here is derived from an EMBL/GenBank/DDBJ whole genome shotgun (WGS) entry which is preliminary data.</text>
</comment>
<dbReference type="InterPro" id="IPR012675">
    <property type="entry name" value="Beta-grasp_dom_sf"/>
</dbReference>
<proteinExistence type="predicted"/>
<evidence type="ECO:0008006" key="3">
    <source>
        <dbReference type="Google" id="ProtNLM"/>
    </source>
</evidence>
<dbReference type="RefSeq" id="WP_009583618.1">
    <property type="nucleotide sequence ID" value="NZ_AMZN01000138.1"/>
</dbReference>
<dbReference type="Pfam" id="PF02597">
    <property type="entry name" value="ThiS"/>
    <property type="match status" value="1"/>
</dbReference>
<dbReference type="STRING" id="1237149.C900_00696"/>
<evidence type="ECO:0000313" key="1">
    <source>
        <dbReference type="EMBL" id="ELR68168.1"/>
    </source>
</evidence>
<dbReference type="PANTHER" id="PTHR34472">
    <property type="entry name" value="SULFUR CARRIER PROTEIN THIS"/>
    <property type="match status" value="1"/>
</dbReference>
<evidence type="ECO:0000313" key="2">
    <source>
        <dbReference type="Proteomes" id="UP000011135"/>
    </source>
</evidence>
<name>L8JIU0_9BACT</name>
<dbReference type="OrthoDB" id="1525151at2"/>
<dbReference type="InterPro" id="IPR003749">
    <property type="entry name" value="ThiS/MoaD-like"/>
</dbReference>
<keyword evidence="2" id="KW-1185">Reference proteome</keyword>
<dbReference type="PANTHER" id="PTHR34472:SF1">
    <property type="entry name" value="SULFUR CARRIER PROTEIN THIS"/>
    <property type="match status" value="1"/>
</dbReference>